<dbReference type="InterPro" id="IPR000515">
    <property type="entry name" value="MetI-like"/>
</dbReference>
<evidence type="ECO:0000256" key="4">
    <source>
        <dbReference type="ARBA" id="ARBA00022692"/>
    </source>
</evidence>
<dbReference type="AlphaFoldDB" id="A0A1X9MG32"/>
<accession>A0A1X9MG32</accession>
<feature type="transmembrane region" description="Helical" evidence="7">
    <location>
        <begin position="130"/>
        <end position="153"/>
    </location>
</feature>
<proteinExistence type="inferred from homology"/>
<feature type="transmembrane region" description="Helical" evidence="7">
    <location>
        <begin position="66"/>
        <end position="88"/>
    </location>
</feature>
<comment type="subcellular location">
    <subcellularLocation>
        <location evidence="1 7">Cell membrane</location>
        <topology evidence="1 7">Multi-pass membrane protein</topology>
    </subcellularLocation>
</comment>
<dbReference type="Proteomes" id="UP000193006">
    <property type="component" value="Chromosome"/>
</dbReference>
<keyword evidence="10" id="KW-1185">Reference proteome</keyword>
<reference evidence="9 10" key="1">
    <citation type="submission" date="2017-04" db="EMBL/GenBank/DDBJ databases">
        <title>Bacillus krulwichiae AM31D Genome sequencing and assembly.</title>
        <authorList>
            <person name="Krulwich T.A."/>
            <person name="Anastor L."/>
            <person name="Ehrlich R."/>
            <person name="Ehrlich G.D."/>
            <person name="Janto B."/>
        </authorList>
    </citation>
    <scope>NUCLEOTIDE SEQUENCE [LARGE SCALE GENOMIC DNA]</scope>
    <source>
        <strain evidence="9 10">AM31D</strain>
    </source>
</reference>
<dbReference type="RefSeq" id="WP_066157379.1">
    <property type="nucleotide sequence ID" value="NZ_CP020814.1"/>
</dbReference>
<feature type="transmembrane region" description="Helical" evidence="7">
    <location>
        <begin position="97"/>
        <end position="118"/>
    </location>
</feature>
<dbReference type="PANTHER" id="PTHR32243:SF18">
    <property type="entry name" value="INNER MEMBRANE ABC TRANSPORTER PERMEASE PROTEIN YCJP"/>
    <property type="match status" value="1"/>
</dbReference>
<evidence type="ECO:0000256" key="2">
    <source>
        <dbReference type="ARBA" id="ARBA00022448"/>
    </source>
</evidence>
<dbReference type="STRING" id="199441.BkAM31D_22515"/>
<evidence type="ECO:0000313" key="10">
    <source>
        <dbReference type="Proteomes" id="UP000193006"/>
    </source>
</evidence>
<comment type="similarity">
    <text evidence="7">Belongs to the binding-protein-dependent transport system permease family.</text>
</comment>
<evidence type="ECO:0000256" key="1">
    <source>
        <dbReference type="ARBA" id="ARBA00004651"/>
    </source>
</evidence>
<dbReference type="PANTHER" id="PTHR32243">
    <property type="entry name" value="MALTOSE TRANSPORT SYSTEM PERMEASE-RELATED"/>
    <property type="match status" value="1"/>
</dbReference>
<dbReference type="SUPFAM" id="SSF161098">
    <property type="entry name" value="MetI-like"/>
    <property type="match status" value="1"/>
</dbReference>
<keyword evidence="4 7" id="KW-0812">Transmembrane</keyword>
<gene>
    <name evidence="9" type="primary">ycjP</name>
    <name evidence="9" type="ORF">BkAM31D_22515</name>
</gene>
<dbReference type="PROSITE" id="PS50928">
    <property type="entry name" value="ABC_TM1"/>
    <property type="match status" value="1"/>
</dbReference>
<dbReference type="EMBL" id="CP020814">
    <property type="protein sequence ID" value="ARK32409.1"/>
    <property type="molecule type" value="Genomic_DNA"/>
</dbReference>
<sequence>MRVFKWIYGILLVLLIVFPFYWVTISSFKVPDQILQPDLWPKAWTLQHYRELLFDTPYLLNLKNSLIVSFGTMIVTVMIVVPASYAIYRMEFKGRNFFYKLILATYIFPAMLLLVPVYQLMSKVGLVDSLWSLIIMNVTFGAPFATWLMSGFFKAIPKTLDESAAIDGAGTMRILFQIILPLIAPGLATIAVYAFVVSWTEFTFASILITSDEYKVLPIGLSQIMGQYTVKWGWTTAGAVLTLLPVLIFFAFAGRYFVKGLTEGSVK</sequence>
<feature type="domain" description="ABC transmembrane type-1" evidence="8">
    <location>
        <begin position="62"/>
        <end position="253"/>
    </location>
</feature>
<evidence type="ECO:0000256" key="5">
    <source>
        <dbReference type="ARBA" id="ARBA00022989"/>
    </source>
</evidence>
<evidence type="ECO:0000256" key="6">
    <source>
        <dbReference type="ARBA" id="ARBA00023136"/>
    </source>
</evidence>
<keyword evidence="3" id="KW-1003">Cell membrane</keyword>
<keyword evidence="5 7" id="KW-1133">Transmembrane helix</keyword>
<dbReference type="GO" id="GO:0005886">
    <property type="term" value="C:plasma membrane"/>
    <property type="evidence" value="ECO:0007669"/>
    <property type="project" value="UniProtKB-SubCell"/>
</dbReference>
<dbReference type="Pfam" id="PF00528">
    <property type="entry name" value="BPD_transp_1"/>
    <property type="match status" value="1"/>
</dbReference>
<evidence type="ECO:0000259" key="8">
    <source>
        <dbReference type="PROSITE" id="PS50928"/>
    </source>
</evidence>
<keyword evidence="6 7" id="KW-0472">Membrane</keyword>
<organism evidence="9 10">
    <name type="scientific">Halalkalibacter krulwichiae</name>
    <dbReference type="NCBI Taxonomy" id="199441"/>
    <lineage>
        <taxon>Bacteria</taxon>
        <taxon>Bacillati</taxon>
        <taxon>Bacillota</taxon>
        <taxon>Bacilli</taxon>
        <taxon>Bacillales</taxon>
        <taxon>Bacillaceae</taxon>
        <taxon>Halalkalibacter</taxon>
    </lineage>
</organism>
<keyword evidence="2 7" id="KW-0813">Transport</keyword>
<feature type="transmembrane region" description="Helical" evidence="7">
    <location>
        <begin position="7"/>
        <end position="25"/>
    </location>
</feature>
<dbReference type="InterPro" id="IPR050901">
    <property type="entry name" value="BP-dep_ABC_trans_perm"/>
</dbReference>
<dbReference type="GO" id="GO:0055085">
    <property type="term" value="P:transmembrane transport"/>
    <property type="evidence" value="ECO:0007669"/>
    <property type="project" value="InterPro"/>
</dbReference>
<dbReference type="InterPro" id="IPR035906">
    <property type="entry name" value="MetI-like_sf"/>
</dbReference>
<dbReference type="CDD" id="cd06261">
    <property type="entry name" value="TM_PBP2"/>
    <property type="match status" value="1"/>
</dbReference>
<dbReference type="Gene3D" id="1.10.3720.10">
    <property type="entry name" value="MetI-like"/>
    <property type="match status" value="1"/>
</dbReference>
<feature type="transmembrane region" description="Helical" evidence="7">
    <location>
        <begin position="174"/>
        <end position="196"/>
    </location>
</feature>
<feature type="transmembrane region" description="Helical" evidence="7">
    <location>
        <begin position="232"/>
        <end position="258"/>
    </location>
</feature>
<protein>
    <submittedName>
        <fullName evidence="9">Inner membrane ABC transporter permease protein YcjP</fullName>
    </submittedName>
</protein>
<name>A0A1X9MG32_9BACI</name>
<dbReference type="KEGG" id="bkw:BkAM31D_22515"/>
<evidence type="ECO:0000313" key="9">
    <source>
        <dbReference type="EMBL" id="ARK32409.1"/>
    </source>
</evidence>
<evidence type="ECO:0000256" key="3">
    <source>
        <dbReference type="ARBA" id="ARBA00022475"/>
    </source>
</evidence>
<evidence type="ECO:0000256" key="7">
    <source>
        <dbReference type="RuleBase" id="RU363032"/>
    </source>
</evidence>